<protein>
    <submittedName>
        <fullName evidence="10">Snf2 family helicase</fullName>
    </submittedName>
</protein>
<evidence type="ECO:0000256" key="4">
    <source>
        <dbReference type="ARBA" id="ARBA00022801"/>
    </source>
</evidence>
<dbReference type="GO" id="GO:0061630">
    <property type="term" value="F:ubiquitin protein ligase activity"/>
    <property type="evidence" value="ECO:0007669"/>
    <property type="project" value="TreeGrafter"/>
</dbReference>
<dbReference type="Pfam" id="PF26021">
    <property type="entry name" value="Ferritin_C144_05"/>
    <property type="match status" value="1"/>
</dbReference>
<organism evidence="10 11">
    <name type="scientific">Lasallia pustulata</name>
    <dbReference type="NCBI Taxonomy" id="136370"/>
    <lineage>
        <taxon>Eukaryota</taxon>
        <taxon>Fungi</taxon>
        <taxon>Dikarya</taxon>
        <taxon>Ascomycota</taxon>
        <taxon>Pezizomycotina</taxon>
        <taxon>Lecanoromycetes</taxon>
        <taxon>OSLEUM clade</taxon>
        <taxon>Umbilicariomycetidae</taxon>
        <taxon>Umbilicariales</taxon>
        <taxon>Umbilicariaceae</taxon>
        <taxon>Lasallia</taxon>
    </lineage>
</organism>
<keyword evidence="1" id="KW-0479">Metal-binding</keyword>
<dbReference type="GO" id="GO:0008270">
    <property type="term" value="F:zinc ion binding"/>
    <property type="evidence" value="ECO:0007669"/>
    <property type="project" value="UniProtKB-KW"/>
</dbReference>
<dbReference type="Pfam" id="PF00271">
    <property type="entry name" value="Helicase_C"/>
    <property type="match status" value="1"/>
</dbReference>
<dbReference type="GO" id="GO:0016787">
    <property type="term" value="F:hydrolase activity"/>
    <property type="evidence" value="ECO:0007669"/>
    <property type="project" value="UniProtKB-KW"/>
</dbReference>
<dbReference type="FunFam" id="3.40.50.300:FF:001870">
    <property type="entry name" value="SNF2 family helicase/ATPase, putative"/>
    <property type="match status" value="1"/>
</dbReference>
<evidence type="ECO:0000256" key="3">
    <source>
        <dbReference type="ARBA" id="ARBA00022771"/>
    </source>
</evidence>
<dbReference type="EMBL" id="FWEW01000043">
    <property type="protein sequence ID" value="SLM33471.1"/>
    <property type="molecule type" value="Genomic_DNA"/>
</dbReference>
<dbReference type="SMART" id="SM00184">
    <property type="entry name" value="RING"/>
    <property type="match status" value="1"/>
</dbReference>
<dbReference type="InterPro" id="IPR038718">
    <property type="entry name" value="SNF2-like_sf"/>
</dbReference>
<keyword evidence="5" id="KW-0862">Zinc</keyword>
<evidence type="ECO:0000259" key="9">
    <source>
        <dbReference type="PROSITE" id="PS51192"/>
    </source>
</evidence>
<dbReference type="PANTHER" id="PTHR45865">
    <property type="entry name" value="E3 UBIQUITIN-PROTEIN LIGASE SHPRH FAMILY MEMBER"/>
    <property type="match status" value="1"/>
</dbReference>
<dbReference type="Proteomes" id="UP000192927">
    <property type="component" value="Unassembled WGS sequence"/>
</dbReference>
<proteinExistence type="predicted"/>
<dbReference type="PROSITE" id="PS00518">
    <property type="entry name" value="ZF_RING_1"/>
    <property type="match status" value="1"/>
</dbReference>
<dbReference type="InterPro" id="IPR017907">
    <property type="entry name" value="Znf_RING_CS"/>
</dbReference>
<evidence type="ECO:0000313" key="10">
    <source>
        <dbReference type="EMBL" id="SLM33471.1"/>
    </source>
</evidence>
<dbReference type="PROSITE" id="PS50089">
    <property type="entry name" value="ZF_RING_2"/>
    <property type="match status" value="1"/>
</dbReference>
<evidence type="ECO:0000256" key="1">
    <source>
        <dbReference type="ARBA" id="ARBA00022723"/>
    </source>
</evidence>
<dbReference type="Gene3D" id="3.40.50.300">
    <property type="entry name" value="P-loop containing nucleotide triphosphate hydrolases"/>
    <property type="match status" value="1"/>
</dbReference>
<dbReference type="SUPFAM" id="SSF57850">
    <property type="entry name" value="RING/U-box"/>
    <property type="match status" value="1"/>
</dbReference>
<dbReference type="CDD" id="cd18793">
    <property type="entry name" value="SF2_C_SNF"/>
    <property type="match status" value="1"/>
</dbReference>
<name>A0A1W5CRN7_9LECA</name>
<dbReference type="InterPro" id="IPR001650">
    <property type="entry name" value="Helicase_C-like"/>
</dbReference>
<dbReference type="InterPro" id="IPR052583">
    <property type="entry name" value="ATP-helicase/E3_Ub-Ligase"/>
</dbReference>
<sequence length="1457" mass="164484">MHISNLNAYVQERVPQSLLSLFQTQECPHPDVQVERPRKRQKVNHSRASTSIFPIDHGGQKYIALAQVDIDLICTSNDAGQPHLLPAQPDDTAWFPVLLKKFEEVRSSKFQITVTTLHHEKIIDLPVISTPSIQILEVLQRAIRLGSSTKSGNAEVNFAIAVVPQTSHQSPPDVFRLRTRILWKNSNTLTNIKTDEDDNLLATYAPQEELKSRESWSPQDFYGSVHVPDGTTTPEKGIQDGRLTCELYPFQRRALRWLLQREGVDYSGNRLIVYNDEHDSHPNDGLPHGFYPATDADGKNCFVSQLLGIVTTDRRLLQKAGANLRGGILAEEMGLGKTVELIALICLHTQSTPLNHERIMANQARRSPATLIITPSSISQQWKDELQALAPTLRVLFYNGVRKEANGLSDTELLSQLQEQDVVLTTYNVLASEVHYTGTTPDRDLRYGKKYQRRQSPLVQLLWWRVVLDEAQMIENSVSNPAKVAQIIPRENAWAVSGTPLRKDAKDLLGLLVFLRLEPYCHSSPLWDRLVSRYRITFQQIFGNIALRHTKEQIREDIQLPPQQRVVITVPFTPVEEQHYIQIFQQMCDDCGLDVDGVPLSESWDPESASVIEKMRNYLVRLRQTCLHPEVGGRNRRALGHGDGPLRTVEEVLEVMIDQNETVIRTEERALLLSKARRGQVLEHAGKSQEALDIWLQALAESQAIVKDCRQQLRTYLERTELIKTGGEDSEELIAGSAADSRSGPYRQRLRAALEVEHICTFFTANAYYQIKTDETHTQADSEQFRKLEKAEEEAYERSKTLRKEMLSETHAKAESFMATIKARAQGESYTEVPELKIPNSGGGIESRRILERLEDLCSALDHQANQLDEFREKTIQLLLQPLVDEEDTDLQGDEYEASTKQQDDLYVYVEVLRAMVADRHDVLTGQSNMLVEHEMRFAQRQAMEGAGHSPELFKSLMTIRNNLKPSQHLGSMRGIIAELRALKAILRVQGEKASSRAVVEIAMVDRTLEALHRDATEQGRAVTGLEREIELFKDAMNARLGFYRQLQQISDTVAPYEEDLNEEARDRALSTMKGNESKLEARIATLKAKGRYLDNLRDESTAHETQRMCIICQQPFEVGALTSCGHSYCKECLRLWWSAHRSCPTCKKHLSRNDFHQITYKPQELTVQEEAQTKGSEVSMNTSPISIYSGISNAVLSQIKNVEVEGSFGTKIDTLARHILFLREHDPGAKSVVFSQFRDFLDVLGRAFAQFKIGFTGIDSKGGVEKFKSDPHIECFFLHAKAHSSGLNLVNATHVFLCEPLINTAIELQAIARVHRIGQHQGTTVWMYLVEDTVEKCIYDISVSRRMSHMGREGRAAAASGKGKSQNAELNENAIEAANSQELEQAPLSKLLTKGRGGGEMVDKDDLWKCLFQKENGRGARKHLLPHAERAVAEREVVRHLGASAAEGRREVIQAE</sequence>
<keyword evidence="2" id="KW-0547">Nucleotide-binding</keyword>
<dbReference type="InterPro" id="IPR027417">
    <property type="entry name" value="P-loop_NTPase"/>
</dbReference>
<keyword evidence="11" id="KW-1185">Reference proteome</keyword>
<dbReference type="GO" id="GO:0004386">
    <property type="term" value="F:helicase activity"/>
    <property type="evidence" value="ECO:0007669"/>
    <property type="project" value="UniProtKB-KW"/>
</dbReference>
<dbReference type="Gene3D" id="3.40.50.10810">
    <property type="entry name" value="Tandem AAA-ATPase domain"/>
    <property type="match status" value="1"/>
</dbReference>
<dbReference type="InterPro" id="IPR059033">
    <property type="entry name" value="C144_05_dom"/>
</dbReference>
<dbReference type="InterPro" id="IPR049730">
    <property type="entry name" value="SNF2/RAD54-like_C"/>
</dbReference>
<dbReference type="Gene3D" id="3.30.40.10">
    <property type="entry name" value="Zinc/RING finger domain, C3HC4 (zinc finger)"/>
    <property type="match status" value="1"/>
</dbReference>
<evidence type="ECO:0000256" key="5">
    <source>
        <dbReference type="ARBA" id="ARBA00022833"/>
    </source>
</evidence>
<evidence type="ECO:0000256" key="6">
    <source>
        <dbReference type="ARBA" id="ARBA00022840"/>
    </source>
</evidence>
<reference evidence="11" key="1">
    <citation type="submission" date="2017-03" db="EMBL/GenBank/DDBJ databases">
        <authorList>
            <person name="Sharma R."/>
            <person name="Thines M."/>
        </authorList>
    </citation>
    <scope>NUCLEOTIDE SEQUENCE [LARGE SCALE GENOMIC DNA]</scope>
</reference>
<dbReference type="FunFam" id="3.40.50.10810:FF:000059">
    <property type="entry name" value="SNF2 family helicase/ATPase, putative"/>
    <property type="match status" value="1"/>
</dbReference>
<dbReference type="Pfam" id="PF13639">
    <property type="entry name" value="zf-RING_2"/>
    <property type="match status" value="1"/>
</dbReference>
<dbReference type="InterPro" id="IPR013083">
    <property type="entry name" value="Znf_RING/FYVE/PHD"/>
</dbReference>
<dbReference type="InterPro" id="IPR000330">
    <property type="entry name" value="SNF2_N"/>
</dbReference>
<dbReference type="GO" id="GO:0005634">
    <property type="term" value="C:nucleus"/>
    <property type="evidence" value="ECO:0007669"/>
    <property type="project" value="TreeGrafter"/>
</dbReference>
<feature type="domain" description="Helicase ATP-binding" evidence="9">
    <location>
        <begin position="318"/>
        <end position="518"/>
    </location>
</feature>
<evidence type="ECO:0000256" key="2">
    <source>
        <dbReference type="ARBA" id="ARBA00022741"/>
    </source>
</evidence>
<dbReference type="PROSITE" id="PS51192">
    <property type="entry name" value="HELICASE_ATP_BIND_1"/>
    <property type="match status" value="1"/>
</dbReference>
<dbReference type="GO" id="GO:0006974">
    <property type="term" value="P:DNA damage response"/>
    <property type="evidence" value="ECO:0007669"/>
    <property type="project" value="TreeGrafter"/>
</dbReference>
<dbReference type="GO" id="GO:0005524">
    <property type="term" value="F:ATP binding"/>
    <property type="evidence" value="ECO:0007669"/>
    <property type="project" value="InterPro"/>
</dbReference>
<dbReference type="GO" id="GO:0000209">
    <property type="term" value="P:protein polyubiquitination"/>
    <property type="evidence" value="ECO:0007669"/>
    <property type="project" value="TreeGrafter"/>
</dbReference>
<keyword evidence="4" id="KW-0378">Hydrolase</keyword>
<keyword evidence="3 7" id="KW-0863">Zinc-finger</keyword>
<evidence type="ECO:0000256" key="7">
    <source>
        <dbReference type="PROSITE-ProRule" id="PRU00175"/>
    </source>
</evidence>
<keyword evidence="10" id="KW-0347">Helicase</keyword>
<accession>A0A1W5CRN7</accession>
<dbReference type="InterPro" id="IPR014001">
    <property type="entry name" value="Helicase_ATP-bd"/>
</dbReference>
<dbReference type="SMART" id="SM00487">
    <property type="entry name" value="DEXDc"/>
    <property type="match status" value="1"/>
</dbReference>
<dbReference type="Pfam" id="PF00176">
    <property type="entry name" value="SNF2-rel_dom"/>
    <property type="match status" value="1"/>
</dbReference>
<dbReference type="SUPFAM" id="SSF52540">
    <property type="entry name" value="P-loop containing nucleoside triphosphate hydrolases"/>
    <property type="match status" value="2"/>
</dbReference>
<evidence type="ECO:0000259" key="8">
    <source>
        <dbReference type="PROSITE" id="PS50089"/>
    </source>
</evidence>
<feature type="domain" description="RING-type" evidence="8">
    <location>
        <begin position="1110"/>
        <end position="1148"/>
    </location>
</feature>
<keyword evidence="6" id="KW-0067">ATP-binding</keyword>
<dbReference type="InterPro" id="IPR001841">
    <property type="entry name" value="Znf_RING"/>
</dbReference>
<dbReference type="PANTHER" id="PTHR45865:SF1">
    <property type="entry name" value="E3 UBIQUITIN-PROTEIN LIGASE SHPRH"/>
    <property type="match status" value="1"/>
</dbReference>
<evidence type="ECO:0000313" key="11">
    <source>
        <dbReference type="Proteomes" id="UP000192927"/>
    </source>
</evidence>